<proteinExistence type="predicted"/>
<dbReference type="AlphaFoldDB" id="A0A2V5GZE0"/>
<protein>
    <submittedName>
        <fullName evidence="1">Uncharacterized protein</fullName>
    </submittedName>
</protein>
<organism evidence="1 2">
    <name type="scientific">Aspergillus violaceofuscus (strain CBS 115571)</name>
    <dbReference type="NCBI Taxonomy" id="1450538"/>
    <lineage>
        <taxon>Eukaryota</taxon>
        <taxon>Fungi</taxon>
        <taxon>Dikarya</taxon>
        <taxon>Ascomycota</taxon>
        <taxon>Pezizomycotina</taxon>
        <taxon>Eurotiomycetes</taxon>
        <taxon>Eurotiomycetidae</taxon>
        <taxon>Eurotiales</taxon>
        <taxon>Aspergillaceae</taxon>
        <taxon>Aspergillus</taxon>
    </lineage>
</organism>
<keyword evidence="2" id="KW-1185">Reference proteome</keyword>
<dbReference type="EMBL" id="KZ825206">
    <property type="protein sequence ID" value="PYI14654.1"/>
    <property type="molecule type" value="Genomic_DNA"/>
</dbReference>
<sequence>MAFAESSSSLLLDIYLCHNCPKLCQPRSSMAGSSQFLKLWSQAVDTVRVKTPTLSLSKELPESDPFPEFYPSRS</sequence>
<evidence type="ECO:0000313" key="2">
    <source>
        <dbReference type="Proteomes" id="UP000249829"/>
    </source>
</evidence>
<name>A0A2V5GZE0_ASPV1</name>
<accession>A0A2V5GZE0</accession>
<dbReference type="Proteomes" id="UP000249829">
    <property type="component" value="Unassembled WGS sequence"/>
</dbReference>
<reference evidence="1 2" key="1">
    <citation type="submission" date="2018-02" db="EMBL/GenBank/DDBJ databases">
        <title>The genomes of Aspergillus section Nigri reveals drivers in fungal speciation.</title>
        <authorList>
            <consortium name="DOE Joint Genome Institute"/>
            <person name="Vesth T.C."/>
            <person name="Nybo J."/>
            <person name="Theobald S."/>
            <person name="Brandl J."/>
            <person name="Frisvad J.C."/>
            <person name="Nielsen K.F."/>
            <person name="Lyhne E.K."/>
            <person name="Kogle M.E."/>
            <person name="Kuo A."/>
            <person name="Riley R."/>
            <person name="Clum A."/>
            <person name="Nolan M."/>
            <person name="Lipzen A."/>
            <person name="Salamov A."/>
            <person name="Henrissat B."/>
            <person name="Wiebenga A."/>
            <person name="De vries R.P."/>
            <person name="Grigoriev I.V."/>
            <person name="Mortensen U.H."/>
            <person name="Andersen M.R."/>
            <person name="Baker S.E."/>
        </authorList>
    </citation>
    <scope>NUCLEOTIDE SEQUENCE [LARGE SCALE GENOMIC DNA]</scope>
    <source>
        <strain evidence="1 2">CBS 115571</strain>
    </source>
</reference>
<evidence type="ECO:0000313" key="1">
    <source>
        <dbReference type="EMBL" id="PYI14654.1"/>
    </source>
</evidence>
<gene>
    <name evidence="1" type="ORF">BO99DRAFT_406502</name>
</gene>